<accession>A0A1I1U8V7</accession>
<proteinExistence type="predicted"/>
<evidence type="ECO:0000313" key="2">
    <source>
        <dbReference type="Proteomes" id="UP000198611"/>
    </source>
</evidence>
<gene>
    <name evidence="1" type="ORF">SAMN05660831_02066</name>
</gene>
<dbReference type="RefSeq" id="WP_205407796.1">
    <property type="nucleotide sequence ID" value="NZ_FOMJ01000007.1"/>
</dbReference>
<evidence type="ECO:0008006" key="3">
    <source>
        <dbReference type="Google" id="ProtNLM"/>
    </source>
</evidence>
<name>A0A1I1U8V7_9GAMM</name>
<dbReference type="EMBL" id="FOMJ01000007">
    <property type="protein sequence ID" value="SFD67104.1"/>
    <property type="molecule type" value="Genomic_DNA"/>
</dbReference>
<sequence>MLSPDQLMDLVIRPTLAHLDPEIPHTEEAEELLLGTAITESGLQYLQQLGGGPALGLWQMEPATERDIWDNFLGYRGELELAIDGLEGRRTLAKAGGALTGNLFYAAAMARVHYYRVSEPLPLSGDLEAQADYWKRHYNTDQGAGTVEHYIEAVTEALHSGEDEVTA</sequence>
<keyword evidence="2" id="KW-1185">Reference proteome</keyword>
<dbReference type="AlphaFoldDB" id="A0A1I1U8V7"/>
<evidence type="ECO:0000313" key="1">
    <source>
        <dbReference type="EMBL" id="SFD67104.1"/>
    </source>
</evidence>
<organism evidence="1 2">
    <name type="scientific">Thiohalospira halophila DSM 15071</name>
    <dbReference type="NCBI Taxonomy" id="1123397"/>
    <lineage>
        <taxon>Bacteria</taxon>
        <taxon>Pseudomonadati</taxon>
        <taxon>Pseudomonadota</taxon>
        <taxon>Gammaproteobacteria</taxon>
        <taxon>Thiohalospirales</taxon>
        <taxon>Thiohalospiraceae</taxon>
        <taxon>Thiohalospira</taxon>
    </lineage>
</organism>
<protein>
    <recommendedName>
        <fullName evidence="3">Transglycosylase SLT domain-containing protein</fullName>
    </recommendedName>
</protein>
<reference evidence="1 2" key="1">
    <citation type="submission" date="2016-10" db="EMBL/GenBank/DDBJ databases">
        <authorList>
            <person name="de Groot N.N."/>
        </authorList>
    </citation>
    <scope>NUCLEOTIDE SEQUENCE [LARGE SCALE GENOMIC DNA]</scope>
    <source>
        <strain evidence="1 2">HL3</strain>
    </source>
</reference>
<dbReference type="Proteomes" id="UP000198611">
    <property type="component" value="Unassembled WGS sequence"/>
</dbReference>
<dbReference type="STRING" id="1123397.SAMN05660831_02066"/>